<dbReference type="AlphaFoldDB" id="A0A0G0T7U3"/>
<evidence type="ECO:0000313" key="1">
    <source>
        <dbReference type="EMBL" id="KKR70841.1"/>
    </source>
</evidence>
<proteinExistence type="predicted"/>
<evidence type="ECO:0000313" key="2">
    <source>
        <dbReference type="Proteomes" id="UP000034664"/>
    </source>
</evidence>
<feature type="non-terminal residue" evidence="1">
    <location>
        <position position="1"/>
    </location>
</feature>
<sequence>KHNTNCTQKKFIREETVEAEVLNTLESFKIVNTRLLEWVRKALKEIHKDESQYHEDIVKELDDKYLKIKKRLDVIYDDKVDGLISKEQYELKRDQYEEELNSILDAKEKHAGANISYHRLAINIFELAQKGKEIYQEMKLQQDRRELLNFVFSNLKIKDGKVAPTLQNGFGLVAARAQGGDWLRS</sequence>
<reference evidence="1 2" key="1">
    <citation type="journal article" date="2015" name="Nature">
        <title>rRNA introns, odd ribosomes, and small enigmatic genomes across a large radiation of phyla.</title>
        <authorList>
            <person name="Brown C.T."/>
            <person name="Hug L.A."/>
            <person name="Thomas B.C."/>
            <person name="Sharon I."/>
            <person name="Castelle C.J."/>
            <person name="Singh A."/>
            <person name="Wilkins M.J."/>
            <person name="Williams K.H."/>
            <person name="Banfield J.F."/>
        </authorList>
    </citation>
    <scope>NUCLEOTIDE SEQUENCE [LARGE SCALE GENOMIC DNA]</scope>
</reference>
<dbReference type="Proteomes" id="UP000034664">
    <property type="component" value="Unassembled WGS sequence"/>
</dbReference>
<dbReference type="EMBL" id="LBZM01000044">
    <property type="protein sequence ID" value="KKR70841.1"/>
    <property type="molecule type" value="Genomic_DNA"/>
</dbReference>
<comment type="caution">
    <text evidence="1">The sequence shown here is derived from an EMBL/GenBank/DDBJ whole genome shotgun (WGS) entry which is preliminary data.</text>
</comment>
<organism evidence="1 2">
    <name type="scientific">Candidatus Roizmanbacteria bacterium GW2011_GWB1_40_7</name>
    <dbReference type="NCBI Taxonomy" id="1618482"/>
    <lineage>
        <taxon>Bacteria</taxon>
        <taxon>Candidatus Roizmaniibacteriota</taxon>
    </lineage>
</organism>
<name>A0A0G0T7U3_9BACT</name>
<gene>
    <name evidence="1" type="ORF">UU14_C0044G0012</name>
</gene>
<protein>
    <submittedName>
        <fullName evidence="1">Resolvase</fullName>
    </submittedName>
</protein>
<accession>A0A0G0T7U3</accession>